<evidence type="ECO:0000313" key="1">
    <source>
        <dbReference type="EMBL" id="KAH3786531.1"/>
    </source>
</evidence>
<gene>
    <name evidence="1" type="ORF">DPMN_164638</name>
</gene>
<dbReference type="EMBL" id="JAIWYP010000008">
    <property type="protein sequence ID" value="KAH3786531.1"/>
    <property type="molecule type" value="Genomic_DNA"/>
</dbReference>
<dbReference type="Proteomes" id="UP000828390">
    <property type="component" value="Unassembled WGS sequence"/>
</dbReference>
<accession>A0A9D4ISI7</accession>
<evidence type="ECO:0000313" key="2">
    <source>
        <dbReference type="Proteomes" id="UP000828390"/>
    </source>
</evidence>
<proteinExistence type="predicted"/>
<dbReference type="AlphaFoldDB" id="A0A9D4ISI7"/>
<reference evidence="1" key="2">
    <citation type="submission" date="2020-11" db="EMBL/GenBank/DDBJ databases">
        <authorList>
            <person name="McCartney M.A."/>
            <person name="Auch B."/>
            <person name="Kono T."/>
            <person name="Mallez S."/>
            <person name="Becker A."/>
            <person name="Gohl D.M."/>
            <person name="Silverstein K.A.T."/>
            <person name="Koren S."/>
            <person name="Bechman K.B."/>
            <person name="Herman A."/>
            <person name="Abrahante J.E."/>
            <person name="Garbe J."/>
        </authorList>
    </citation>
    <scope>NUCLEOTIDE SEQUENCE</scope>
    <source>
        <strain evidence="1">Duluth1</strain>
        <tissue evidence="1">Whole animal</tissue>
    </source>
</reference>
<organism evidence="1 2">
    <name type="scientific">Dreissena polymorpha</name>
    <name type="common">Zebra mussel</name>
    <name type="synonym">Mytilus polymorpha</name>
    <dbReference type="NCBI Taxonomy" id="45954"/>
    <lineage>
        <taxon>Eukaryota</taxon>
        <taxon>Metazoa</taxon>
        <taxon>Spiralia</taxon>
        <taxon>Lophotrochozoa</taxon>
        <taxon>Mollusca</taxon>
        <taxon>Bivalvia</taxon>
        <taxon>Autobranchia</taxon>
        <taxon>Heteroconchia</taxon>
        <taxon>Euheterodonta</taxon>
        <taxon>Imparidentia</taxon>
        <taxon>Neoheterodontei</taxon>
        <taxon>Myida</taxon>
        <taxon>Dreissenoidea</taxon>
        <taxon>Dreissenidae</taxon>
        <taxon>Dreissena</taxon>
    </lineage>
</organism>
<name>A0A9D4ISI7_DREPO</name>
<reference evidence="1" key="1">
    <citation type="journal article" date="2019" name="bioRxiv">
        <title>The Genome of the Zebra Mussel, Dreissena polymorpha: A Resource for Invasive Species Research.</title>
        <authorList>
            <person name="McCartney M.A."/>
            <person name="Auch B."/>
            <person name="Kono T."/>
            <person name="Mallez S."/>
            <person name="Zhang Y."/>
            <person name="Obille A."/>
            <person name="Becker A."/>
            <person name="Abrahante J.E."/>
            <person name="Garbe J."/>
            <person name="Badalamenti J.P."/>
            <person name="Herman A."/>
            <person name="Mangelson H."/>
            <person name="Liachko I."/>
            <person name="Sullivan S."/>
            <person name="Sone E.D."/>
            <person name="Koren S."/>
            <person name="Silverstein K.A.T."/>
            <person name="Beckman K.B."/>
            <person name="Gohl D.M."/>
        </authorList>
    </citation>
    <scope>NUCLEOTIDE SEQUENCE</scope>
    <source>
        <strain evidence="1">Duluth1</strain>
        <tissue evidence="1">Whole animal</tissue>
    </source>
</reference>
<keyword evidence="2" id="KW-1185">Reference proteome</keyword>
<sequence>MHSVENNSPGLWEALYGLNIKSLSLGEDSKRLHVNLKELFWQCLSSLTHLKTHSIEMDCDCSSLRKALRGLNINDLSLNVWCRGLRVKHVESMSQFISSLIRMATLSIGVDEDNLGLWEALRGPNIKSLSLN</sequence>
<protein>
    <submittedName>
        <fullName evidence="1">Uncharacterized protein</fullName>
    </submittedName>
</protein>
<comment type="caution">
    <text evidence="1">The sequence shown here is derived from an EMBL/GenBank/DDBJ whole genome shotgun (WGS) entry which is preliminary data.</text>
</comment>